<keyword evidence="3 11" id="KW-0004">4Fe-4S</keyword>
<keyword evidence="8 11" id="KW-0238">DNA-binding</keyword>
<protein>
    <recommendedName>
        <fullName evidence="11">Transcriptional regulator WhiB</fullName>
    </recommendedName>
</protein>
<evidence type="ECO:0000259" key="12">
    <source>
        <dbReference type="PROSITE" id="PS51674"/>
    </source>
</evidence>
<comment type="caution">
    <text evidence="13">The sequence shown here is derived from an EMBL/GenBank/DDBJ whole genome shotgun (WGS) entry which is preliminary data.</text>
</comment>
<evidence type="ECO:0000256" key="3">
    <source>
        <dbReference type="ARBA" id="ARBA00022485"/>
    </source>
</evidence>
<feature type="binding site" evidence="11">
    <location>
        <position position="37"/>
    </location>
    <ligand>
        <name>[4Fe-4S] cluster</name>
        <dbReference type="ChEBI" id="CHEBI:49883"/>
    </ligand>
</feature>
<keyword evidence="14" id="KW-1185">Reference proteome</keyword>
<keyword evidence="5 11" id="KW-0408">Iron</keyword>
<keyword evidence="9 11" id="KW-1015">Disulfide bond</keyword>
<evidence type="ECO:0000256" key="10">
    <source>
        <dbReference type="ARBA" id="ARBA00023163"/>
    </source>
</evidence>
<sequence>MNWRDRAACRAEDPELFFPVGTNGSALLQVEQAKAVCRRCPVLDACLGWAMEINQESGVCGGLTEDERRAARRRRARTARVGRSSGGR</sequence>
<feature type="binding site" evidence="11">
    <location>
        <position position="46"/>
    </location>
    <ligand>
        <name>[4Fe-4S] cluster</name>
        <dbReference type="ChEBI" id="CHEBI:49883"/>
    </ligand>
</feature>
<dbReference type="RefSeq" id="WP_380531333.1">
    <property type="nucleotide sequence ID" value="NZ_JBHFAB010000002.1"/>
</dbReference>
<dbReference type="Proteomes" id="UP001592531">
    <property type="component" value="Unassembled WGS sequence"/>
</dbReference>
<comment type="PTM">
    <text evidence="11">The Fe-S cluster can be nitrosylated by nitric oxide (NO).</text>
</comment>
<reference evidence="13 14" key="1">
    <citation type="submission" date="2024-09" db="EMBL/GenBank/DDBJ databases">
        <authorList>
            <person name="Lee S.D."/>
        </authorList>
    </citation>
    <scope>NUCLEOTIDE SEQUENCE [LARGE SCALE GENOMIC DNA]</scope>
    <source>
        <strain evidence="13 14">N8-3</strain>
    </source>
</reference>
<evidence type="ECO:0000256" key="4">
    <source>
        <dbReference type="ARBA" id="ARBA00022723"/>
    </source>
</evidence>
<evidence type="ECO:0000256" key="2">
    <source>
        <dbReference type="ARBA" id="ARBA00006597"/>
    </source>
</evidence>
<dbReference type="PANTHER" id="PTHR38839">
    <property type="entry name" value="TRANSCRIPTIONAL REGULATOR WHID-RELATED"/>
    <property type="match status" value="1"/>
</dbReference>
<gene>
    <name evidence="11" type="primary">whiB</name>
    <name evidence="13" type="ORF">ACEZDE_02360</name>
</gene>
<comment type="PTM">
    <text evidence="11">Upon Fe-S cluster removal intramolecular disulfide bonds are formed.</text>
</comment>
<evidence type="ECO:0000256" key="5">
    <source>
        <dbReference type="ARBA" id="ARBA00023004"/>
    </source>
</evidence>
<keyword evidence="10 11" id="KW-0804">Transcription</keyword>
<dbReference type="PANTHER" id="PTHR38839:SF6">
    <property type="entry name" value="TRANSCRIPTIONAL REGULATOR WHIB1"/>
    <property type="match status" value="1"/>
</dbReference>
<feature type="binding site" evidence="11">
    <location>
        <position position="40"/>
    </location>
    <ligand>
        <name>[4Fe-4S] cluster</name>
        <dbReference type="ChEBI" id="CHEBI:49883"/>
    </ligand>
</feature>
<evidence type="ECO:0000256" key="9">
    <source>
        <dbReference type="ARBA" id="ARBA00023157"/>
    </source>
</evidence>
<keyword evidence="6 11" id="KW-0411">Iron-sulfur</keyword>
<dbReference type="PROSITE" id="PS51674">
    <property type="entry name" value="4FE4S_WBL"/>
    <property type="match status" value="1"/>
</dbReference>
<dbReference type="InterPro" id="IPR034768">
    <property type="entry name" value="4FE4S_WBL"/>
</dbReference>
<accession>A0ABV6VPK1</accession>
<evidence type="ECO:0000256" key="6">
    <source>
        <dbReference type="ARBA" id="ARBA00023014"/>
    </source>
</evidence>
<feature type="binding site" evidence="11">
    <location>
        <position position="9"/>
    </location>
    <ligand>
        <name>[4Fe-4S] cluster</name>
        <dbReference type="ChEBI" id="CHEBI:49883"/>
    </ligand>
</feature>
<dbReference type="InterPro" id="IPR003482">
    <property type="entry name" value="Whib"/>
</dbReference>
<comment type="cofactor">
    <cofactor evidence="11">
        <name>[4Fe-4S] cluster</name>
        <dbReference type="ChEBI" id="CHEBI:49883"/>
    </cofactor>
    <text evidence="11">Binds 1 [4Fe-4S] cluster per subunit. Following nitrosylation of the [4Fe-4S] cluster binds 1 [4Fe-8(NO)] cluster per subunit.</text>
</comment>
<name>A0ABV6VPK1_9ACTN</name>
<dbReference type="Pfam" id="PF02467">
    <property type="entry name" value="Whib"/>
    <property type="match status" value="1"/>
</dbReference>
<evidence type="ECO:0000256" key="8">
    <source>
        <dbReference type="ARBA" id="ARBA00023125"/>
    </source>
</evidence>
<evidence type="ECO:0000256" key="1">
    <source>
        <dbReference type="ARBA" id="ARBA00004496"/>
    </source>
</evidence>
<keyword evidence="7 11" id="KW-0805">Transcription regulation</keyword>
<dbReference type="EMBL" id="JBHFAB010000002">
    <property type="protein sequence ID" value="MFC1415492.1"/>
    <property type="molecule type" value="Genomic_DNA"/>
</dbReference>
<dbReference type="HAMAP" id="MF_01479">
    <property type="entry name" value="WhiB"/>
    <property type="match status" value="1"/>
</dbReference>
<comment type="subcellular location">
    <subcellularLocation>
        <location evidence="1 11">Cytoplasm</location>
    </subcellularLocation>
</comment>
<evidence type="ECO:0000313" key="13">
    <source>
        <dbReference type="EMBL" id="MFC1415492.1"/>
    </source>
</evidence>
<comment type="function">
    <text evidence="11">Acts as a transcriptional regulator. Probably redox-responsive. The apo- but not holo-form probably binds DNA.</text>
</comment>
<evidence type="ECO:0000313" key="14">
    <source>
        <dbReference type="Proteomes" id="UP001592531"/>
    </source>
</evidence>
<organism evidence="13 14">
    <name type="scientific">Streptacidiphilus cavernicola</name>
    <dbReference type="NCBI Taxonomy" id="3342716"/>
    <lineage>
        <taxon>Bacteria</taxon>
        <taxon>Bacillati</taxon>
        <taxon>Actinomycetota</taxon>
        <taxon>Actinomycetes</taxon>
        <taxon>Kitasatosporales</taxon>
        <taxon>Streptomycetaceae</taxon>
        <taxon>Streptacidiphilus</taxon>
    </lineage>
</organism>
<evidence type="ECO:0000256" key="7">
    <source>
        <dbReference type="ARBA" id="ARBA00023015"/>
    </source>
</evidence>
<keyword evidence="4 11" id="KW-0479">Metal-binding</keyword>
<comment type="similarity">
    <text evidence="2 11">Belongs to the WhiB family.</text>
</comment>
<proteinExistence type="inferred from homology"/>
<evidence type="ECO:0000256" key="11">
    <source>
        <dbReference type="HAMAP-Rule" id="MF_01479"/>
    </source>
</evidence>
<keyword evidence="11" id="KW-0963">Cytoplasm</keyword>
<feature type="domain" description="4Fe-4S Wbl-type" evidence="12">
    <location>
        <begin position="8"/>
        <end position="70"/>
    </location>
</feature>